<reference evidence="10 11" key="1">
    <citation type="submission" date="2018-07" db="EMBL/GenBank/DDBJ databases">
        <title>Genomic Encyclopedia of Type Strains, Phase IV (KMG-IV): sequencing the most valuable type-strain genomes for metagenomic binning, comparative biology and taxonomic classification.</title>
        <authorList>
            <person name="Goeker M."/>
        </authorList>
    </citation>
    <scope>NUCLEOTIDE SEQUENCE [LARGE SCALE GENOMIC DNA]</scope>
    <source>
        <strain evidence="10 11">DSM 21634</strain>
    </source>
</reference>
<comment type="caution">
    <text evidence="10">The sequence shown here is derived from an EMBL/GenBank/DDBJ whole genome shotgun (WGS) entry which is preliminary data.</text>
</comment>
<keyword evidence="5 8" id="KW-0812">Transmembrane</keyword>
<evidence type="ECO:0000256" key="4">
    <source>
        <dbReference type="ARBA" id="ARBA00022679"/>
    </source>
</evidence>
<keyword evidence="3" id="KW-0328">Glycosyltransferase</keyword>
<dbReference type="PANTHER" id="PTHR33908">
    <property type="entry name" value="MANNOSYLTRANSFERASE YKCB-RELATED"/>
    <property type="match status" value="1"/>
</dbReference>
<dbReference type="AlphaFoldDB" id="A0A368XCP0"/>
<evidence type="ECO:0000256" key="8">
    <source>
        <dbReference type="SAM" id="Phobius"/>
    </source>
</evidence>
<dbReference type="GO" id="GO:0005886">
    <property type="term" value="C:plasma membrane"/>
    <property type="evidence" value="ECO:0007669"/>
    <property type="project" value="UniProtKB-SubCell"/>
</dbReference>
<feature type="domain" description="Glycosyltransferase RgtA/B/C/D-like" evidence="9">
    <location>
        <begin position="46"/>
        <end position="206"/>
    </location>
</feature>
<keyword evidence="7 8" id="KW-0472">Membrane</keyword>
<dbReference type="Proteomes" id="UP000252884">
    <property type="component" value="Unassembled WGS sequence"/>
</dbReference>
<sequence>MPPWGWLLLYFAAHVLGRVLVSPALELDEAEQAVWTQHLQWGYGAQPPLYTWLQWAVFQVLGASVFTLSLLKNALLALAYVCVYLAGRTLMPASLAALGAATMLLLPQIGWEASRDLTHSVLLTTVSAATLAVVLALLRRPRPALYLLTGFVAGLGLLSKYSYAGFLAVLLLALLAGRDTRAVLLSRWTLAAIALAALMVLPHGLWVLQHWSLAVESTAGKLTGKIPVSFAHGLWLGLSSMVLAVLAFSGLWALTMGLLFGRTAVQAWSRWWRPAAAPPGGGLHLQALWRRYFVALGLLFLAMMVFGEVTRFKDRWMMPFLFLLPVAFFSCAPELAQHARLPRLRRVLLSVAVLVLVLLTARVPYNAMRDKPDELNQPVRELAQALRARGYAGKGIILSNDRTLAGALRLQFPRAHIEVDGGEGDSSLPTERPLLWVEPLTAELPTLPQDLVLPYHFSSSGDAPARYRYTLLP</sequence>
<comment type="subcellular location">
    <subcellularLocation>
        <location evidence="1">Cell membrane</location>
        <topology evidence="1">Multi-pass membrane protein</topology>
    </subcellularLocation>
</comment>
<dbReference type="InterPro" id="IPR050297">
    <property type="entry name" value="LipidA_mod_glycosyltrf_83"/>
</dbReference>
<feature type="transmembrane region" description="Helical" evidence="8">
    <location>
        <begin position="292"/>
        <end position="309"/>
    </location>
</feature>
<gene>
    <name evidence="10" type="ORF">DES41_11256</name>
</gene>
<evidence type="ECO:0000256" key="6">
    <source>
        <dbReference type="ARBA" id="ARBA00022989"/>
    </source>
</evidence>
<dbReference type="GO" id="GO:0016763">
    <property type="term" value="F:pentosyltransferase activity"/>
    <property type="evidence" value="ECO:0007669"/>
    <property type="project" value="TreeGrafter"/>
</dbReference>
<keyword evidence="6 8" id="KW-1133">Transmembrane helix</keyword>
<dbReference type="InterPro" id="IPR038731">
    <property type="entry name" value="RgtA/B/C-like"/>
</dbReference>
<evidence type="ECO:0000256" key="3">
    <source>
        <dbReference type="ARBA" id="ARBA00022676"/>
    </source>
</evidence>
<keyword evidence="2" id="KW-1003">Cell membrane</keyword>
<feature type="transmembrane region" description="Helical" evidence="8">
    <location>
        <begin position="52"/>
        <end position="71"/>
    </location>
</feature>
<feature type="transmembrane region" description="Helical" evidence="8">
    <location>
        <begin position="188"/>
        <end position="208"/>
    </location>
</feature>
<dbReference type="PANTHER" id="PTHR33908:SF11">
    <property type="entry name" value="MEMBRANE PROTEIN"/>
    <property type="match status" value="1"/>
</dbReference>
<feature type="transmembrane region" description="Helical" evidence="8">
    <location>
        <begin position="229"/>
        <end position="254"/>
    </location>
</feature>
<name>A0A368XCP0_9BURK</name>
<proteinExistence type="predicted"/>
<dbReference type="OrthoDB" id="9153955at2"/>
<organism evidence="10 11">
    <name type="scientific">Pseudorhodoferax soli</name>
    <dbReference type="NCBI Taxonomy" id="545864"/>
    <lineage>
        <taxon>Bacteria</taxon>
        <taxon>Pseudomonadati</taxon>
        <taxon>Pseudomonadota</taxon>
        <taxon>Betaproteobacteria</taxon>
        <taxon>Burkholderiales</taxon>
        <taxon>Comamonadaceae</taxon>
    </lineage>
</organism>
<feature type="transmembrane region" description="Helical" evidence="8">
    <location>
        <begin position="78"/>
        <end position="105"/>
    </location>
</feature>
<accession>A0A368XCP0</accession>
<evidence type="ECO:0000313" key="10">
    <source>
        <dbReference type="EMBL" id="RCW65605.1"/>
    </source>
</evidence>
<evidence type="ECO:0000313" key="11">
    <source>
        <dbReference type="Proteomes" id="UP000252884"/>
    </source>
</evidence>
<keyword evidence="11" id="KW-1185">Reference proteome</keyword>
<feature type="transmembrane region" description="Helical" evidence="8">
    <location>
        <begin position="145"/>
        <end position="176"/>
    </location>
</feature>
<keyword evidence="4 10" id="KW-0808">Transferase</keyword>
<dbReference type="EMBL" id="QPJK01000012">
    <property type="protein sequence ID" value="RCW65605.1"/>
    <property type="molecule type" value="Genomic_DNA"/>
</dbReference>
<feature type="transmembrane region" description="Helical" evidence="8">
    <location>
        <begin position="117"/>
        <end position="138"/>
    </location>
</feature>
<evidence type="ECO:0000256" key="7">
    <source>
        <dbReference type="ARBA" id="ARBA00023136"/>
    </source>
</evidence>
<evidence type="ECO:0000259" key="9">
    <source>
        <dbReference type="Pfam" id="PF13231"/>
    </source>
</evidence>
<protein>
    <submittedName>
        <fullName evidence="10">4-amino-4-deoxy-L-arabinose transferase-like glycosyltransferase</fullName>
    </submittedName>
</protein>
<dbReference type="Pfam" id="PF13231">
    <property type="entry name" value="PMT_2"/>
    <property type="match status" value="1"/>
</dbReference>
<evidence type="ECO:0000256" key="5">
    <source>
        <dbReference type="ARBA" id="ARBA00022692"/>
    </source>
</evidence>
<evidence type="ECO:0000256" key="2">
    <source>
        <dbReference type="ARBA" id="ARBA00022475"/>
    </source>
</evidence>
<feature type="transmembrane region" description="Helical" evidence="8">
    <location>
        <begin position="347"/>
        <end position="365"/>
    </location>
</feature>
<dbReference type="GO" id="GO:0009103">
    <property type="term" value="P:lipopolysaccharide biosynthetic process"/>
    <property type="evidence" value="ECO:0007669"/>
    <property type="project" value="UniProtKB-ARBA"/>
</dbReference>
<evidence type="ECO:0000256" key="1">
    <source>
        <dbReference type="ARBA" id="ARBA00004651"/>
    </source>
</evidence>